<dbReference type="SMART" id="SM00761">
    <property type="entry name" value="HDAC_interact"/>
    <property type="match status" value="1"/>
</dbReference>
<feature type="region of interest" description="Disordered" evidence="8">
    <location>
        <begin position="961"/>
        <end position="1014"/>
    </location>
</feature>
<feature type="region of interest" description="Disordered" evidence="8">
    <location>
        <begin position="181"/>
        <end position="238"/>
    </location>
</feature>
<dbReference type="Pfam" id="PF02671">
    <property type="entry name" value="PAH"/>
    <property type="match status" value="3"/>
</dbReference>
<dbReference type="GO" id="GO:0033698">
    <property type="term" value="C:Rpd3L complex"/>
    <property type="evidence" value="ECO:0007669"/>
    <property type="project" value="UniProtKB-ARBA"/>
</dbReference>
<dbReference type="GO" id="GO:0000122">
    <property type="term" value="P:negative regulation of transcription by RNA polymerase II"/>
    <property type="evidence" value="ECO:0007669"/>
    <property type="project" value="TreeGrafter"/>
</dbReference>
<feature type="compositionally biased region" description="Polar residues" evidence="8">
    <location>
        <begin position="994"/>
        <end position="1010"/>
    </location>
</feature>
<organism evidence="10 11">
    <name type="scientific">Cyphellophora attinorum</name>
    <dbReference type="NCBI Taxonomy" id="1664694"/>
    <lineage>
        <taxon>Eukaryota</taxon>
        <taxon>Fungi</taxon>
        <taxon>Dikarya</taxon>
        <taxon>Ascomycota</taxon>
        <taxon>Pezizomycotina</taxon>
        <taxon>Eurotiomycetes</taxon>
        <taxon>Chaetothyriomycetidae</taxon>
        <taxon>Chaetothyriales</taxon>
        <taxon>Cyphellophoraceae</taxon>
        <taxon>Cyphellophora</taxon>
    </lineage>
</organism>
<dbReference type="PANTHER" id="PTHR12346">
    <property type="entry name" value="SIN3B-RELATED"/>
    <property type="match status" value="1"/>
</dbReference>
<dbReference type="Gene3D" id="1.20.1160.11">
    <property type="entry name" value="Paired amphipathic helix"/>
    <property type="match status" value="3"/>
</dbReference>
<keyword evidence="5" id="KW-0804">Transcription</keyword>
<feature type="compositionally biased region" description="Low complexity" evidence="8">
    <location>
        <begin position="186"/>
        <end position="198"/>
    </location>
</feature>
<keyword evidence="2" id="KW-0678">Repressor</keyword>
<dbReference type="Proteomes" id="UP000038010">
    <property type="component" value="Unassembled WGS sequence"/>
</dbReference>
<dbReference type="InterPro" id="IPR003822">
    <property type="entry name" value="PAH"/>
</dbReference>
<feature type="compositionally biased region" description="Low complexity" evidence="8">
    <location>
        <begin position="16"/>
        <end position="33"/>
    </location>
</feature>
<dbReference type="FunFam" id="1.20.1160.11:FF:000001">
    <property type="entry name" value="Paired amphipathic helix protein Sin3"/>
    <property type="match status" value="1"/>
</dbReference>
<dbReference type="FunFam" id="1.20.1160.11:FF:000002">
    <property type="entry name" value="Paired amphipathic helix protein SIN3"/>
    <property type="match status" value="1"/>
</dbReference>
<dbReference type="PANTHER" id="PTHR12346:SF0">
    <property type="entry name" value="SIN3A, ISOFORM G"/>
    <property type="match status" value="1"/>
</dbReference>
<dbReference type="STRING" id="1664694.A0A0N1HQS6"/>
<dbReference type="Pfam" id="PF16879">
    <property type="entry name" value="Sin3a_C"/>
    <property type="match status" value="1"/>
</dbReference>
<proteinExistence type="predicted"/>
<dbReference type="InterPro" id="IPR039774">
    <property type="entry name" value="Sin3-like"/>
</dbReference>
<dbReference type="SUPFAM" id="SSF47762">
    <property type="entry name" value="PAH2 domain"/>
    <property type="match status" value="3"/>
</dbReference>
<feature type="region of interest" description="Disordered" evidence="8">
    <location>
        <begin position="1"/>
        <end position="164"/>
    </location>
</feature>
<keyword evidence="4" id="KW-0805">Transcription regulation</keyword>
<dbReference type="PROSITE" id="PS51477">
    <property type="entry name" value="PAH"/>
    <property type="match status" value="2"/>
</dbReference>
<dbReference type="RefSeq" id="XP_017997908.1">
    <property type="nucleotide sequence ID" value="XM_018143168.1"/>
</dbReference>
<feature type="compositionally biased region" description="Acidic residues" evidence="8">
    <location>
        <begin position="963"/>
        <end position="974"/>
    </location>
</feature>
<evidence type="ECO:0000256" key="3">
    <source>
        <dbReference type="ARBA" id="ARBA00022737"/>
    </source>
</evidence>
<evidence type="ECO:0000313" key="10">
    <source>
        <dbReference type="EMBL" id="KPI37945.1"/>
    </source>
</evidence>
<feature type="compositionally biased region" description="Pro residues" evidence="8">
    <location>
        <begin position="34"/>
        <end position="49"/>
    </location>
</feature>
<feature type="region of interest" description="Disordered" evidence="8">
    <location>
        <begin position="476"/>
        <end position="530"/>
    </location>
</feature>
<comment type="subcellular location">
    <subcellularLocation>
        <location evidence="1 7">Nucleus</location>
    </subcellularLocation>
</comment>
<feature type="region of interest" description="Disordered" evidence="8">
    <location>
        <begin position="1383"/>
        <end position="1416"/>
    </location>
</feature>
<dbReference type="Pfam" id="PF08295">
    <property type="entry name" value="Sin3_corepress"/>
    <property type="match status" value="1"/>
</dbReference>
<dbReference type="VEuPathDB" id="FungiDB:AB675_3141"/>
<feature type="domain" description="Histone deacetylase interacting" evidence="9">
    <location>
        <begin position="668"/>
        <end position="769"/>
    </location>
</feature>
<dbReference type="InterPro" id="IPR031693">
    <property type="entry name" value="Sin3_C"/>
</dbReference>
<dbReference type="OrthoDB" id="10265969at2759"/>
<dbReference type="InterPro" id="IPR036600">
    <property type="entry name" value="PAH_sf"/>
</dbReference>
<evidence type="ECO:0000313" key="11">
    <source>
        <dbReference type="Proteomes" id="UP000038010"/>
    </source>
</evidence>
<protein>
    <submittedName>
        <fullName evidence="10">Paired amphipathic helix protein pst1</fullName>
    </submittedName>
</protein>
<reference evidence="10 11" key="1">
    <citation type="submission" date="2015-06" db="EMBL/GenBank/DDBJ databases">
        <title>Draft genome of the ant-associated black yeast Phialophora attae CBS 131958.</title>
        <authorList>
            <person name="Moreno L.F."/>
            <person name="Stielow B.J."/>
            <person name="de Hoog S."/>
            <person name="Vicente V.A."/>
            <person name="Weiss V.A."/>
            <person name="de Vries M."/>
            <person name="Cruz L.M."/>
            <person name="Souza E.M."/>
        </authorList>
    </citation>
    <scope>NUCLEOTIDE SEQUENCE [LARGE SCALE GENOMIC DNA]</scope>
    <source>
        <strain evidence="10 11">CBS 131958</strain>
    </source>
</reference>
<evidence type="ECO:0000256" key="7">
    <source>
        <dbReference type="PROSITE-ProRule" id="PRU00810"/>
    </source>
</evidence>
<dbReference type="InterPro" id="IPR013194">
    <property type="entry name" value="HDAC_interact_dom"/>
</dbReference>
<accession>A0A0N1HQS6</accession>
<dbReference type="FunFam" id="1.20.1160.11:FF:000003">
    <property type="entry name" value="Paired amphipathic helix SIN3-like protein"/>
    <property type="match status" value="1"/>
</dbReference>
<evidence type="ECO:0000256" key="1">
    <source>
        <dbReference type="ARBA" id="ARBA00004123"/>
    </source>
</evidence>
<evidence type="ECO:0000259" key="9">
    <source>
        <dbReference type="SMART" id="SM00761"/>
    </source>
</evidence>
<sequence length="1416" mass="160672">MNQHPSDGWRGPSGPPASDAPGQGRPFGAFGAPSGPPQGPSHVLPPPPASYHQHHSQPSGGQSLSIADLTQAPKHQYDSRPSQPPGQHMPPLSHGLTQHSPPYRNREQERDRREREYHEQEMRERDRELLQQRHRDEMLAQERQELMRREQEQPRPVQSHAGSLPLHQPVANKVQNTIHGPNGILSNNNAGGPASNGPMSGGPGGIFGPVSTADQRAPFLQPQPQGLGGQPQPPPAFLGGPSPISAAAQLPHGQQPILNDALSYLDQVKVKFSEQPDVYNKFLDIMKDFKSQAIDTPGVIDRVSNLFAGHPSLIQGFNTFLPPGYRIECGTADNPDAIRVTTPSGTMSLQGRGWIRQTYNASNGAVRPVSPARDPAQLGADAKRGGPVEFNHAISYVNKIKNRFATQPEIYKQFLEILQTYQREAKPIQDVYAQVTTLFGSAPDLLEDFKQFLPDTSAQAKVQANSRVAMADELNNVRGEPGYIPQAQTPRPTAKMPPMGQFDPPSTSKDNKKRRGGPSGQNGPSAIDAAAGSNRIVQVGNANKRQKLSNQRQQQTEAIVTSPSLTPALPEPMAPFPNITSSLEELGFFDRARKHINNRSSYSEFLKLVSLYTMDIIDKYSLIDRAHGFLGTNLELMSYLRDFLNIEDQEDSIELKTRIDAGRVNLSHCRAYGPSYRHLPKRDQSKPCKGRDGMCYEVLNDVWASHPTWASEDSGFVAHRKNQHEEALHRIEEERHDYDFHIESGQRTIQLLEPLVQQVCAMTEADRSNFKLLTGFGGASESIPKRVINKIYGREAGGRILHELYTKPLAVMPIVLNRLKQKVEEWKATQREWEKVWRDQINKQFWKSLDHQGINIRSIDKKAFQSKQLVADIQHKYEEAKKKRENGEATKRHHLEYKFEDVDIIVDATRLMLVTLAHDRNDRNGFSQSDQERVRAWLLDFVPRFFGLNHEDFIESVRFEVDGPADQDGNESDEAGPRRGRKGGLLRNMFAKRNGNTDSAMNSKESTPMPTTEHEMDVDEELAASDTEEKPLPIWINLAYAPDATQDKSALKEVYPEEVYDHSTFNLYANQNIYCFFRMFEMLYTRLLGIKNNESQVREAIKRHHAVEERKKIAIDLRMVDKGPEYFFSSLKATNAHHFYHEILQQIEEVIQGNTELTHLEDTLRRYYNKTGWQLYTVDKLLTNLLRYVANILLGDVKDKSVEITNLFFKDRERQESTRRQELEYRRQVQNMTKDKEGEIFCIGYTPEEKQCTIRYFPKDDPTFDSDALTDDQLWQYYVASYAMREPTEGLDLSILRQMYLQRNVPLQPVNLDQAMREAILNCKYVDDQTAFISPDTYKLLLSHDYILDREPMTQANTYTEGQRLANKAFEKTFKEGPLLMESDGTLESGAEPNLWDAHVADGFEPQPDTSDEEML</sequence>
<keyword evidence="3" id="KW-0677">Repeat</keyword>
<keyword evidence="11" id="KW-1185">Reference proteome</keyword>
<evidence type="ECO:0000256" key="2">
    <source>
        <dbReference type="ARBA" id="ARBA00022491"/>
    </source>
</evidence>
<dbReference type="GeneID" id="28735048"/>
<evidence type="ECO:0000256" key="5">
    <source>
        <dbReference type="ARBA" id="ARBA00023163"/>
    </source>
</evidence>
<evidence type="ECO:0000256" key="6">
    <source>
        <dbReference type="ARBA" id="ARBA00023242"/>
    </source>
</evidence>
<dbReference type="GO" id="GO:0010628">
    <property type="term" value="P:positive regulation of gene expression"/>
    <property type="evidence" value="ECO:0007669"/>
    <property type="project" value="UniProtKB-ARBA"/>
</dbReference>
<name>A0A0N1HQS6_9EURO</name>
<dbReference type="EMBL" id="LFJN01000021">
    <property type="protein sequence ID" value="KPI37945.1"/>
    <property type="molecule type" value="Genomic_DNA"/>
</dbReference>
<gene>
    <name evidence="10" type="ORF">AB675_3141</name>
</gene>
<comment type="caution">
    <text evidence="10">The sequence shown here is derived from an EMBL/GenBank/DDBJ whole genome shotgun (WGS) entry which is preliminary data.</text>
</comment>
<evidence type="ECO:0000256" key="8">
    <source>
        <dbReference type="SAM" id="MobiDB-lite"/>
    </source>
</evidence>
<evidence type="ECO:0000256" key="4">
    <source>
        <dbReference type="ARBA" id="ARBA00023015"/>
    </source>
</evidence>
<dbReference type="GO" id="GO:0003714">
    <property type="term" value="F:transcription corepressor activity"/>
    <property type="evidence" value="ECO:0007669"/>
    <property type="project" value="InterPro"/>
</dbReference>
<feature type="compositionally biased region" description="Basic and acidic residues" evidence="8">
    <location>
        <begin position="104"/>
        <end position="153"/>
    </location>
</feature>
<feature type="compositionally biased region" description="Polar residues" evidence="8">
    <location>
        <begin position="56"/>
        <end position="65"/>
    </location>
</feature>
<keyword evidence="6 7" id="KW-0539">Nucleus</keyword>